<dbReference type="AlphaFoldDB" id="A0A1X9NED4"/>
<dbReference type="OrthoDB" id="9781491at2"/>
<comment type="function">
    <text evidence="10">Catalyzes the synthesis of alpha-ribazole-5'-phosphate from nicotinate mononucleotide (NAMN) and 5,6-dimethylbenzimidazole (DMB).</text>
</comment>
<keyword evidence="7 10" id="KW-0808">Transferase</keyword>
<dbReference type="InterPro" id="IPR017846">
    <property type="entry name" value="Nict_dMeBzImd_PRibTrfase_bact"/>
</dbReference>
<dbReference type="EMBL" id="CP019343">
    <property type="protein sequence ID" value="ARN74792.1"/>
    <property type="molecule type" value="Genomic_DNA"/>
</dbReference>
<dbReference type="STRING" id="716816.BST96_12080"/>
<sequence length="346" mass="36101">MSWLEQSIKSPCEQSILAANNRQQQLTKPPGSLGQLETLAIQLAGLQASETPHIDTIAISIFAADHGIAEEQVSAFPQAVTAEMIRNFAHGGAAISVLAKQLNANLRVSNLGTVSELETIAGVEDNRLAAGTANFSKAPAMTEEQCQQALAIGKKHIDQANADIFIGGEMGIANTTSATALACALLQKPASVLTGPGTGINHKTLRHKQAVIEAALDLHQANPEQPLECLRLLGGFEIAALTGAFIRGAQVGMPLLVDGFIASIAALTALRYQPDIAPWLILGHQSAEPGHKAIVAALDKSPLLQLDMRLGEASGAACAIPLLQLACTLHNTMATFDSANISAATL</sequence>
<evidence type="ECO:0000256" key="10">
    <source>
        <dbReference type="HAMAP-Rule" id="MF_00230"/>
    </source>
</evidence>
<proteinExistence type="inferred from homology"/>
<protein>
    <recommendedName>
        <fullName evidence="4 10">Nicotinate-nucleotide--dimethylbenzimidazole phosphoribosyltransferase</fullName>
        <shortName evidence="10">NN:DBI PRT</shortName>
        <ecNumber evidence="3 10">2.4.2.21</ecNumber>
    </recommendedName>
    <alternativeName>
        <fullName evidence="8 10">N(1)-alpha-phosphoribosyltransferase</fullName>
    </alternativeName>
</protein>
<evidence type="ECO:0000256" key="7">
    <source>
        <dbReference type="ARBA" id="ARBA00022679"/>
    </source>
</evidence>
<comment type="catalytic activity">
    <reaction evidence="9 10">
        <text>5,6-dimethylbenzimidazole + nicotinate beta-D-ribonucleotide = alpha-ribazole 5'-phosphate + nicotinate + H(+)</text>
        <dbReference type="Rhea" id="RHEA:11196"/>
        <dbReference type="ChEBI" id="CHEBI:15378"/>
        <dbReference type="ChEBI" id="CHEBI:15890"/>
        <dbReference type="ChEBI" id="CHEBI:32544"/>
        <dbReference type="ChEBI" id="CHEBI:57502"/>
        <dbReference type="ChEBI" id="CHEBI:57918"/>
        <dbReference type="EC" id="2.4.2.21"/>
    </reaction>
</comment>
<dbReference type="SUPFAM" id="SSF52733">
    <property type="entry name" value="Nicotinate mononucleotide:5,6-dimethylbenzimidazole phosphoribosyltransferase (CobT)"/>
    <property type="match status" value="1"/>
</dbReference>
<dbReference type="FunFam" id="3.40.50.10210:FF:000001">
    <property type="entry name" value="Nicotinate-nucleotide--dimethylbenzimidazole phosphoribosyltransferase"/>
    <property type="match status" value="1"/>
</dbReference>
<dbReference type="CDD" id="cd02439">
    <property type="entry name" value="DMB-PRT_CobT"/>
    <property type="match status" value="1"/>
</dbReference>
<dbReference type="UniPathway" id="UPA00061">
    <property type="reaction ID" value="UER00516"/>
</dbReference>
<dbReference type="InterPro" id="IPR003200">
    <property type="entry name" value="Nict_dMeBzImd_PRibTrfase"/>
</dbReference>
<keyword evidence="12" id="KW-1185">Reference proteome</keyword>
<dbReference type="Gene3D" id="1.10.1610.10">
    <property type="match status" value="1"/>
</dbReference>
<evidence type="ECO:0000256" key="8">
    <source>
        <dbReference type="ARBA" id="ARBA00030686"/>
    </source>
</evidence>
<dbReference type="PANTHER" id="PTHR43463">
    <property type="entry name" value="NICOTINATE-NUCLEOTIDE--DIMETHYLBENZIMIDAZOLE PHOSPHORIBOSYLTRANSFERASE"/>
    <property type="match status" value="1"/>
</dbReference>
<dbReference type="HAMAP" id="MF_00230">
    <property type="entry name" value="CobT"/>
    <property type="match status" value="1"/>
</dbReference>
<keyword evidence="6 10" id="KW-0328">Glycosyltransferase</keyword>
<organism evidence="11 12">
    <name type="scientific">Oceanicoccus sagamiensis</name>
    <dbReference type="NCBI Taxonomy" id="716816"/>
    <lineage>
        <taxon>Bacteria</taxon>
        <taxon>Pseudomonadati</taxon>
        <taxon>Pseudomonadota</taxon>
        <taxon>Gammaproteobacteria</taxon>
        <taxon>Cellvibrionales</taxon>
        <taxon>Spongiibacteraceae</taxon>
        <taxon>Oceanicoccus</taxon>
    </lineage>
</organism>
<accession>A0A1X9NED4</accession>
<dbReference type="Gene3D" id="3.40.50.10210">
    <property type="match status" value="1"/>
</dbReference>
<keyword evidence="5 10" id="KW-0169">Cobalamin biosynthesis</keyword>
<feature type="active site" description="Proton acceptor" evidence="10">
    <location>
        <position position="312"/>
    </location>
</feature>
<dbReference type="InterPro" id="IPR023195">
    <property type="entry name" value="Nict_dMeBzImd_PRibTrfase_N"/>
</dbReference>
<dbReference type="KEGG" id="osg:BST96_12080"/>
<evidence type="ECO:0000313" key="12">
    <source>
        <dbReference type="Proteomes" id="UP000193450"/>
    </source>
</evidence>
<comment type="similarity">
    <text evidence="2 10">Belongs to the CobT family.</text>
</comment>
<dbReference type="RefSeq" id="WP_085758955.1">
    <property type="nucleotide sequence ID" value="NZ_CP019343.1"/>
</dbReference>
<gene>
    <name evidence="10" type="primary">cobT</name>
    <name evidence="11" type="ORF">BST96_12080</name>
</gene>
<dbReference type="Pfam" id="PF02277">
    <property type="entry name" value="DBI_PRT"/>
    <property type="match status" value="1"/>
</dbReference>
<evidence type="ECO:0000256" key="5">
    <source>
        <dbReference type="ARBA" id="ARBA00022573"/>
    </source>
</evidence>
<dbReference type="PANTHER" id="PTHR43463:SF1">
    <property type="entry name" value="NICOTINATE-NUCLEOTIDE--DIMETHYLBENZIMIDAZOLE PHOSPHORIBOSYLTRANSFERASE"/>
    <property type="match status" value="1"/>
</dbReference>
<evidence type="ECO:0000256" key="4">
    <source>
        <dbReference type="ARBA" id="ARBA00015486"/>
    </source>
</evidence>
<reference evidence="11 12" key="1">
    <citation type="submission" date="2016-11" db="EMBL/GenBank/DDBJ databases">
        <title>Trade-off between light-utilization and light-protection in marine flavobacteria.</title>
        <authorList>
            <person name="Kumagai Y."/>
        </authorList>
    </citation>
    <scope>NUCLEOTIDE SEQUENCE [LARGE SCALE GENOMIC DNA]</scope>
    <source>
        <strain evidence="11 12">NBRC 107125</strain>
    </source>
</reference>
<comment type="pathway">
    <text evidence="1 10">Nucleoside biosynthesis; alpha-ribazole biosynthesis; alpha-ribazole from 5,6-dimethylbenzimidazole: step 1/2.</text>
</comment>
<dbReference type="Proteomes" id="UP000193450">
    <property type="component" value="Chromosome"/>
</dbReference>
<name>A0A1X9NED4_9GAMM</name>
<evidence type="ECO:0000256" key="3">
    <source>
        <dbReference type="ARBA" id="ARBA00011991"/>
    </source>
</evidence>
<evidence type="ECO:0000256" key="2">
    <source>
        <dbReference type="ARBA" id="ARBA00007110"/>
    </source>
</evidence>
<dbReference type="NCBIfam" id="TIGR03160">
    <property type="entry name" value="cobT_DBIPRT"/>
    <property type="match status" value="1"/>
</dbReference>
<evidence type="ECO:0000256" key="9">
    <source>
        <dbReference type="ARBA" id="ARBA00047340"/>
    </source>
</evidence>
<dbReference type="GO" id="GO:0008939">
    <property type="term" value="F:nicotinate-nucleotide-dimethylbenzimidazole phosphoribosyltransferase activity"/>
    <property type="evidence" value="ECO:0007669"/>
    <property type="project" value="UniProtKB-UniRule"/>
</dbReference>
<dbReference type="GO" id="GO:0009236">
    <property type="term" value="P:cobalamin biosynthetic process"/>
    <property type="evidence" value="ECO:0007669"/>
    <property type="project" value="UniProtKB-UniRule"/>
</dbReference>
<evidence type="ECO:0000313" key="11">
    <source>
        <dbReference type="EMBL" id="ARN74792.1"/>
    </source>
</evidence>
<evidence type="ECO:0000256" key="1">
    <source>
        <dbReference type="ARBA" id="ARBA00005049"/>
    </source>
</evidence>
<evidence type="ECO:0000256" key="6">
    <source>
        <dbReference type="ARBA" id="ARBA00022676"/>
    </source>
</evidence>
<dbReference type="NCBIfam" id="NF000996">
    <property type="entry name" value="PRK00105.1"/>
    <property type="match status" value="1"/>
</dbReference>
<dbReference type="EC" id="2.4.2.21" evidence="3 10"/>
<dbReference type="InterPro" id="IPR036087">
    <property type="entry name" value="Nict_dMeBzImd_PRibTrfase_sf"/>
</dbReference>